<organism evidence="1">
    <name type="scientific">marine metagenome</name>
    <dbReference type="NCBI Taxonomy" id="408172"/>
    <lineage>
        <taxon>unclassified sequences</taxon>
        <taxon>metagenomes</taxon>
        <taxon>ecological metagenomes</taxon>
    </lineage>
</organism>
<proteinExistence type="predicted"/>
<sequence>MVVKHIAIIGLGSIGCRHLRILRELRPAINITVVRTGKGVKSEDEKLADKIVFSLDE</sequence>
<protein>
    <recommendedName>
        <fullName evidence="2">Gfo/Idh/MocA-like oxidoreductase N-terminal domain-containing protein</fullName>
    </recommendedName>
</protein>
<gene>
    <name evidence="1" type="ORF">METZ01_LOCUS508934</name>
</gene>
<dbReference type="AlphaFoldDB" id="A0A383EIA4"/>
<evidence type="ECO:0008006" key="2">
    <source>
        <dbReference type="Google" id="ProtNLM"/>
    </source>
</evidence>
<accession>A0A383EIA4</accession>
<feature type="non-terminal residue" evidence="1">
    <location>
        <position position="57"/>
    </location>
</feature>
<dbReference type="PROSITE" id="PS51257">
    <property type="entry name" value="PROKAR_LIPOPROTEIN"/>
    <property type="match status" value="1"/>
</dbReference>
<reference evidence="1" key="1">
    <citation type="submission" date="2018-05" db="EMBL/GenBank/DDBJ databases">
        <authorList>
            <person name="Lanie J.A."/>
            <person name="Ng W.-L."/>
            <person name="Kazmierczak K.M."/>
            <person name="Andrzejewski T.M."/>
            <person name="Davidsen T.M."/>
            <person name="Wayne K.J."/>
            <person name="Tettelin H."/>
            <person name="Glass J.I."/>
            <person name="Rusch D."/>
            <person name="Podicherti R."/>
            <person name="Tsui H.-C.T."/>
            <person name="Winkler M.E."/>
        </authorList>
    </citation>
    <scope>NUCLEOTIDE SEQUENCE</scope>
</reference>
<dbReference type="EMBL" id="UINC01225849">
    <property type="protein sequence ID" value="SVE56080.1"/>
    <property type="molecule type" value="Genomic_DNA"/>
</dbReference>
<name>A0A383EIA4_9ZZZZ</name>
<evidence type="ECO:0000313" key="1">
    <source>
        <dbReference type="EMBL" id="SVE56080.1"/>
    </source>
</evidence>